<protein>
    <submittedName>
        <fullName evidence="2">Twitching motility protein PilI</fullName>
    </submittedName>
</protein>
<dbReference type="SMART" id="SM00260">
    <property type="entry name" value="CheW"/>
    <property type="match status" value="1"/>
</dbReference>
<dbReference type="InterPro" id="IPR002545">
    <property type="entry name" value="CheW-lke_dom"/>
</dbReference>
<comment type="caution">
    <text evidence="2">The sequence shown here is derived from an EMBL/GenBank/DDBJ whole genome shotgun (WGS) entry which is preliminary data.</text>
</comment>
<reference evidence="2 3" key="1">
    <citation type="submission" date="2018-05" db="EMBL/GenBank/DDBJ databases">
        <title>Genomic Encyclopedia of Type Strains, Phase IV (KMG-IV): sequencing the most valuable type-strain genomes for metagenomic binning, comparative biology and taxonomic classification.</title>
        <authorList>
            <person name="Goeker M."/>
        </authorList>
    </citation>
    <scope>NUCLEOTIDE SEQUENCE [LARGE SCALE GENOMIC DNA]</scope>
    <source>
        <strain evidence="2 3">DSM 23606</strain>
    </source>
</reference>
<dbReference type="GO" id="GO:0006935">
    <property type="term" value="P:chemotaxis"/>
    <property type="evidence" value="ECO:0007669"/>
    <property type="project" value="InterPro"/>
</dbReference>
<dbReference type="GO" id="GO:0005829">
    <property type="term" value="C:cytosol"/>
    <property type="evidence" value="ECO:0007669"/>
    <property type="project" value="TreeGrafter"/>
</dbReference>
<dbReference type="Pfam" id="PF01584">
    <property type="entry name" value="CheW"/>
    <property type="match status" value="1"/>
</dbReference>
<dbReference type="InterPro" id="IPR039315">
    <property type="entry name" value="CheW"/>
</dbReference>
<dbReference type="EMBL" id="QGTJ01000004">
    <property type="protein sequence ID" value="PWV62325.1"/>
    <property type="molecule type" value="Genomic_DNA"/>
</dbReference>
<dbReference type="GO" id="GO:0007165">
    <property type="term" value="P:signal transduction"/>
    <property type="evidence" value="ECO:0007669"/>
    <property type="project" value="InterPro"/>
</dbReference>
<dbReference type="PANTHER" id="PTHR22617:SF43">
    <property type="entry name" value="PROTEIN PILI"/>
    <property type="match status" value="1"/>
</dbReference>
<dbReference type="PANTHER" id="PTHR22617">
    <property type="entry name" value="CHEMOTAXIS SENSOR HISTIDINE KINASE-RELATED"/>
    <property type="match status" value="1"/>
</dbReference>
<evidence type="ECO:0000259" key="1">
    <source>
        <dbReference type="PROSITE" id="PS50851"/>
    </source>
</evidence>
<gene>
    <name evidence="2" type="ORF">C7443_104120</name>
</gene>
<dbReference type="PROSITE" id="PS50851">
    <property type="entry name" value="CHEW"/>
    <property type="match status" value="1"/>
</dbReference>
<dbReference type="SUPFAM" id="SSF50341">
    <property type="entry name" value="CheW-like"/>
    <property type="match status" value="1"/>
</dbReference>
<dbReference type="Proteomes" id="UP000246569">
    <property type="component" value="Unassembled WGS sequence"/>
</dbReference>
<organism evidence="2 3">
    <name type="scientific">Plasticicumulans acidivorans</name>
    <dbReference type="NCBI Taxonomy" id="886464"/>
    <lineage>
        <taxon>Bacteria</taxon>
        <taxon>Pseudomonadati</taxon>
        <taxon>Pseudomonadota</taxon>
        <taxon>Gammaproteobacteria</taxon>
        <taxon>Candidatus Competibacteraceae</taxon>
        <taxon>Plasticicumulans</taxon>
    </lineage>
</organism>
<evidence type="ECO:0000313" key="3">
    <source>
        <dbReference type="Proteomes" id="UP000246569"/>
    </source>
</evidence>
<name>A0A317MVF4_9GAMM</name>
<evidence type="ECO:0000313" key="2">
    <source>
        <dbReference type="EMBL" id="PWV62325.1"/>
    </source>
</evidence>
<proteinExistence type="predicted"/>
<feature type="domain" description="CheW-like" evidence="1">
    <location>
        <begin position="34"/>
        <end position="174"/>
    </location>
</feature>
<sequence length="179" mass="19044">MSAAVHPFDQLLDLAQRGAREFGRAHATQEHSGAAAALALRVGSRRLLFRLAEAGEIVPTPALTKVPGVQPWLLGIASLRGRIVSVVDLNVFFGGRRSVSSPRSRVIVVGSGETRYGLLVDEVIGMRPTPAGGRLESLPESGEGIESYLRGAFAIDGAAWLEFDVGRLLADPRFMSAAL</sequence>
<dbReference type="Gene3D" id="2.40.50.180">
    <property type="entry name" value="CheA-289, Domain 4"/>
    <property type="match status" value="1"/>
</dbReference>
<dbReference type="AlphaFoldDB" id="A0A317MVF4"/>
<keyword evidence="3" id="KW-1185">Reference proteome</keyword>
<dbReference type="RefSeq" id="WP_110018157.1">
    <property type="nucleotide sequence ID" value="NZ_QGTJ01000004.1"/>
</dbReference>
<dbReference type="InterPro" id="IPR036061">
    <property type="entry name" value="CheW-like_dom_sf"/>
</dbReference>
<dbReference type="OrthoDB" id="5298045at2"/>
<accession>A0A317MVF4</accession>